<evidence type="ECO:0000256" key="5">
    <source>
        <dbReference type="ARBA" id="ARBA00022984"/>
    </source>
</evidence>
<accession>A0A0G0HNX1</accession>
<keyword evidence="8 9" id="KW-0813">Transport</keyword>
<dbReference type="CDD" id="cd13123">
    <property type="entry name" value="MATE_MurJ_like"/>
    <property type="match status" value="1"/>
</dbReference>
<protein>
    <recommendedName>
        <fullName evidence="8">Probable lipid II flippase MurJ</fullName>
    </recommendedName>
</protein>
<dbReference type="GO" id="GO:0008360">
    <property type="term" value="P:regulation of cell shape"/>
    <property type="evidence" value="ECO:0007669"/>
    <property type="project" value="UniProtKB-UniRule"/>
</dbReference>
<dbReference type="PRINTS" id="PR01806">
    <property type="entry name" value="VIRFACTRMVIN"/>
</dbReference>
<evidence type="ECO:0000313" key="10">
    <source>
        <dbReference type="EMBL" id="KKQ40275.1"/>
    </source>
</evidence>
<evidence type="ECO:0000313" key="11">
    <source>
        <dbReference type="Proteomes" id="UP000034333"/>
    </source>
</evidence>
<organism evidence="10 11">
    <name type="scientific">Candidatus Magasanikbacteria bacterium GW2011_GWA2_37_8</name>
    <dbReference type="NCBI Taxonomy" id="1619036"/>
    <lineage>
        <taxon>Bacteria</taxon>
        <taxon>Candidatus Magasanikiibacteriota</taxon>
    </lineage>
</organism>
<feature type="transmembrane region" description="Helical" evidence="8">
    <location>
        <begin position="415"/>
        <end position="436"/>
    </location>
</feature>
<dbReference type="InterPro" id="IPR004268">
    <property type="entry name" value="MurJ"/>
</dbReference>
<dbReference type="NCBIfam" id="TIGR01695">
    <property type="entry name" value="murJ_mviN"/>
    <property type="match status" value="1"/>
</dbReference>
<dbReference type="HAMAP" id="MF_02078">
    <property type="entry name" value="MurJ_MviN"/>
    <property type="match status" value="1"/>
</dbReference>
<dbReference type="PANTHER" id="PTHR47019:SF1">
    <property type="entry name" value="LIPID II FLIPPASE MURJ"/>
    <property type="match status" value="1"/>
</dbReference>
<feature type="transmembrane region" description="Helical" evidence="8">
    <location>
        <begin position="448"/>
        <end position="469"/>
    </location>
</feature>
<evidence type="ECO:0000256" key="4">
    <source>
        <dbReference type="ARBA" id="ARBA00022960"/>
    </source>
</evidence>
<feature type="transmembrane region" description="Helical" evidence="8">
    <location>
        <begin position="138"/>
        <end position="160"/>
    </location>
</feature>
<comment type="pathway">
    <text evidence="8">Cell wall biogenesis; peptidoglycan biosynthesis.</text>
</comment>
<dbReference type="Pfam" id="PF03023">
    <property type="entry name" value="MurJ"/>
    <property type="match status" value="1"/>
</dbReference>
<dbReference type="GO" id="GO:0005886">
    <property type="term" value="C:plasma membrane"/>
    <property type="evidence" value="ECO:0007669"/>
    <property type="project" value="UniProtKB-SubCell"/>
</dbReference>
<reference evidence="10 11" key="1">
    <citation type="journal article" date="2015" name="Nature">
        <title>rRNA introns, odd ribosomes, and small enigmatic genomes across a large radiation of phyla.</title>
        <authorList>
            <person name="Brown C.T."/>
            <person name="Hug L.A."/>
            <person name="Thomas B.C."/>
            <person name="Sharon I."/>
            <person name="Castelle C.J."/>
            <person name="Singh A."/>
            <person name="Wilkins M.J."/>
            <person name="Williams K.H."/>
            <person name="Banfield J.F."/>
        </authorList>
    </citation>
    <scope>NUCLEOTIDE SEQUENCE [LARGE SCALE GENOMIC DNA]</scope>
</reference>
<evidence type="ECO:0000256" key="6">
    <source>
        <dbReference type="ARBA" id="ARBA00022989"/>
    </source>
</evidence>
<evidence type="ECO:0000256" key="1">
    <source>
        <dbReference type="ARBA" id="ARBA00004651"/>
    </source>
</evidence>
<comment type="similarity">
    <text evidence="8 9">Belongs to the MurJ/MviN family.</text>
</comment>
<feature type="transmembrane region" description="Helical" evidence="8">
    <location>
        <begin position="281"/>
        <end position="300"/>
    </location>
</feature>
<dbReference type="GO" id="GO:0015648">
    <property type="term" value="F:lipid-linked peptidoglycan transporter activity"/>
    <property type="evidence" value="ECO:0007669"/>
    <property type="project" value="UniProtKB-UniRule"/>
</dbReference>
<feature type="transmembrane region" description="Helical" evidence="8">
    <location>
        <begin position="12"/>
        <end position="32"/>
    </location>
</feature>
<comment type="subcellular location">
    <subcellularLocation>
        <location evidence="1 8">Cell membrane</location>
        <topology evidence="1 8">Multi-pass membrane protein</topology>
    </subcellularLocation>
</comment>
<dbReference type="GO" id="GO:0009252">
    <property type="term" value="P:peptidoglycan biosynthetic process"/>
    <property type="evidence" value="ECO:0007669"/>
    <property type="project" value="UniProtKB-UniRule"/>
</dbReference>
<keyword evidence="6 8" id="KW-1133">Transmembrane helix</keyword>
<feature type="transmembrane region" description="Helical" evidence="8">
    <location>
        <begin position="481"/>
        <end position="507"/>
    </location>
</feature>
<keyword evidence="4 8" id="KW-0133">Cell shape</keyword>
<dbReference type="InterPro" id="IPR051050">
    <property type="entry name" value="Lipid_II_flippase_MurJ/MviN"/>
</dbReference>
<evidence type="ECO:0000256" key="9">
    <source>
        <dbReference type="PIRNR" id="PIRNR002869"/>
    </source>
</evidence>
<keyword evidence="2 8" id="KW-1003">Cell membrane</keyword>
<comment type="function">
    <text evidence="8 9">Involved in peptidoglycan biosynthesis. Transports lipid-linked peptidoglycan precursors from the inner to the outer leaflet of the cytoplasmic membrane.</text>
</comment>
<sequence length="539" mass="58751">MLKILNTQIKTITGAAIILASASLISRLVGLVRDRVLAHYYSASPITDAYFAAFKIPDLIFNLLIVGALTAGFIPTFTKLLTTNKDNHEPAWKLANNILNIAAVSLIVLCGLGILFAAPLSKIITPGFTGENLARVISFTRIMFLSPLLLGISMITGGILQSLRRFTLYALAPTFYNFGIIIGATFFVWLWGEQGLAWGVVLGAALHTSIQTYGAYQAGWRWHWYFNLKDAETRLIGKLMIPRTLGVAITQLNQIVVTMLASLLPAGSIAVYNYANNLQAVPIGIIGIPFALAIFPLLSAAAAENNEQQFIDYLSGVIRKILFLIIPILILILLLRAQIVRVVYGTGAFDWNATINTADALAFFALGLVAQALIPLLARAFYAMSNTKTPFIIGVIAELICIIAALLLMKPLGVAGLALATSIGALINLIMLVVALRQHLHSLAENKIMPLIYKISIAALAMGIVVQILKYPLAKIFNQDYFWGIFGQGLIAGLVGIGIYGSICYLLKVPEFLELKESFAKRWLKFTNVNTNEVLELKD</sequence>
<keyword evidence="3 8" id="KW-0812">Transmembrane</keyword>
<comment type="caution">
    <text evidence="10">The sequence shown here is derived from an EMBL/GenBank/DDBJ whole genome shotgun (WGS) entry which is preliminary data.</text>
</comment>
<feature type="transmembrane region" description="Helical" evidence="8">
    <location>
        <begin position="196"/>
        <end position="216"/>
    </location>
</feature>
<dbReference type="GO" id="GO:0034204">
    <property type="term" value="P:lipid translocation"/>
    <property type="evidence" value="ECO:0007669"/>
    <property type="project" value="TreeGrafter"/>
</dbReference>
<evidence type="ECO:0000256" key="2">
    <source>
        <dbReference type="ARBA" id="ARBA00022475"/>
    </source>
</evidence>
<dbReference type="PIRSF" id="PIRSF002869">
    <property type="entry name" value="MviN"/>
    <property type="match status" value="1"/>
</dbReference>
<name>A0A0G0HNX1_9BACT</name>
<evidence type="ECO:0000256" key="8">
    <source>
        <dbReference type="HAMAP-Rule" id="MF_02078"/>
    </source>
</evidence>
<proteinExistence type="inferred from homology"/>
<dbReference type="PANTHER" id="PTHR47019">
    <property type="entry name" value="LIPID II FLIPPASE MURJ"/>
    <property type="match status" value="1"/>
</dbReference>
<gene>
    <name evidence="8" type="primary">murJ</name>
    <name evidence="10" type="ORF">US58_C0022G0024</name>
</gene>
<feature type="transmembrane region" description="Helical" evidence="8">
    <location>
        <begin position="98"/>
        <end position="118"/>
    </location>
</feature>
<keyword evidence="5 8" id="KW-0573">Peptidoglycan synthesis</keyword>
<dbReference type="STRING" id="1619036.US58_C0022G0024"/>
<evidence type="ECO:0000256" key="7">
    <source>
        <dbReference type="ARBA" id="ARBA00023136"/>
    </source>
</evidence>
<dbReference type="UniPathway" id="UPA00219"/>
<feature type="transmembrane region" description="Helical" evidence="8">
    <location>
        <begin position="321"/>
        <end position="340"/>
    </location>
</feature>
<keyword evidence="7 8" id="KW-0472">Membrane</keyword>
<feature type="transmembrane region" description="Helical" evidence="8">
    <location>
        <begin position="360"/>
        <end position="378"/>
    </location>
</feature>
<dbReference type="AlphaFoldDB" id="A0A0G0HNX1"/>
<dbReference type="Proteomes" id="UP000034333">
    <property type="component" value="Unassembled WGS sequence"/>
</dbReference>
<dbReference type="EMBL" id="LBTN01000022">
    <property type="protein sequence ID" value="KKQ40275.1"/>
    <property type="molecule type" value="Genomic_DNA"/>
</dbReference>
<dbReference type="GO" id="GO:0071555">
    <property type="term" value="P:cell wall organization"/>
    <property type="evidence" value="ECO:0007669"/>
    <property type="project" value="UniProtKB-UniRule"/>
</dbReference>
<evidence type="ECO:0000256" key="3">
    <source>
        <dbReference type="ARBA" id="ARBA00022692"/>
    </source>
</evidence>
<feature type="transmembrane region" description="Helical" evidence="8">
    <location>
        <begin position="167"/>
        <end position="190"/>
    </location>
</feature>
<keyword evidence="8 9" id="KW-0961">Cell wall biogenesis/degradation</keyword>
<feature type="transmembrane region" description="Helical" evidence="8">
    <location>
        <begin position="390"/>
        <end position="409"/>
    </location>
</feature>
<feature type="transmembrane region" description="Helical" evidence="8">
    <location>
        <begin position="59"/>
        <end position="77"/>
    </location>
</feature>